<proteinExistence type="predicted"/>
<dbReference type="EMBL" id="BMAT01003902">
    <property type="protein sequence ID" value="GFR64595.1"/>
    <property type="molecule type" value="Genomic_DNA"/>
</dbReference>
<feature type="compositionally biased region" description="Polar residues" evidence="1">
    <location>
        <begin position="1"/>
        <end position="15"/>
    </location>
</feature>
<dbReference type="AlphaFoldDB" id="A0AAV4EW84"/>
<feature type="compositionally biased region" description="Polar residues" evidence="1">
    <location>
        <begin position="244"/>
        <end position="259"/>
    </location>
</feature>
<feature type="region of interest" description="Disordered" evidence="1">
    <location>
        <begin position="329"/>
        <end position="354"/>
    </location>
</feature>
<sequence length="373" mass="40157">MMSPTINASSLQTPDNPLFKLAQPRKTSDSSTASSDSLNASMSGDGGVTFAPVRKPTGLTSDLLSSMSAPHNNRRAGGSRTRDWFDVGRGDKEEEEEEERAVGVLGAARLVHLPNPISRDRRRTSGKDSSGVVDEAGGDVLLGLESPHSSDRPAFPASASVSLPTSTTALDYLLHQHNSGKASASKNDLNNFYSSNTSSTVSTGASSAESLQTATLTLSRASSSNDYLTKYHASLGLASRDNDASSAKSVSSNTMMTKTVSDKAYRSTGSNPQEAGDMTRKSSAAGRGKHTPKAISQQFFQVEPCLFTHRMFVRAAKIFEVLKSEDTDTLEAKASKRRTREPEEKQKIPDMDFRNAQEQIKTFELTFATLKCK</sequence>
<feature type="region of interest" description="Disordered" evidence="1">
    <location>
        <begin position="242"/>
        <end position="290"/>
    </location>
</feature>
<gene>
    <name evidence="2" type="ORF">ElyMa_001926800</name>
</gene>
<feature type="region of interest" description="Disordered" evidence="1">
    <location>
        <begin position="1"/>
        <end position="101"/>
    </location>
</feature>
<comment type="caution">
    <text evidence="2">The sequence shown here is derived from an EMBL/GenBank/DDBJ whole genome shotgun (WGS) entry which is preliminary data.</text>
</comment>
<feature type="compositionally biased region" description="Polar residues" evidence="1">
    <location>
        <begin position="58"/>
        <end position="71"/>
    </location>
</feature>
<name>A0AAV4EW84_9GAST</name>
<keyword evidence="3" id="KW-1185">Reference proteome</keyword>
<evidence type="ECO:0000313" key="2">
    <source>
        <dbReference type="EMBL" id="GFR64595.1"/>
    </source>
</evidence>
<dbReference type="Proteomes" id="UP000762676">
    <property type="component" value="Unassembled WGS sequence"/>
</dbReference>
<accession>A0AAV4EW84</accession>
<evidence type="ECO:0000313" key="3">
    <source>
        <dbReference type="Proteomes" id="UP000762676"/>
    </source>
</evidence>
<feature type="compositionally biased region" description="Basic and acidic residues" evidence="1">
    <location>
        <begin position="80"/>
        <end position="92"/>
    </location>
</feature>
<organism evidence="2 3">
    <name type="scientific">Elysia marginata</name>
    <dbReference type="NCBI Taxonomy" id="1093978"/>
    <lineage>
        <taxon>Eukaryota</taxon>
        <taxon>Metazoa</taxon>
        <taxon>Spiralia</taxon>
        <taxon>Lophotrochozoa</taxon>
        <taxon>Mollusca</taxon>
        <taxon>Gastropoda</taxon>
        <taxon>Heterobranchia</taxon>
        <taxon>Euthyneura</taxon>
        <taxon>Panpulmonata</taxon>
        <taxon>Sacoglossa</taxon>
        <taxon>Placobranchoidea</taxon>
        <taxon>Plakobranchidae</taxon>
        <taxon>Elysia</taxon>
    </lineage>
</organism>
<reference evidence="2 3" key="1">
    <citation type="journal article" date="2021" name="Elife">
        <title>Chloroplast acquisition without the gene transfer in kleptoplastic sea slugs, Plakobranchus ocellatus.</title>
        <authorList>
            <person name="Maeda T."/>
            <person name="Takahashi S."/>
            <person name="Yoshida T."/>
            <person name="Shimamura S."/>
            <person name="Takaki Y."/>
            <person name="Nagai Y."/>
            <person name="Toyoda A."/>
            <person name="Suzuki Y."/>
            <person name="Arimoto A."/>
            <person name="Ishii H."/>
            <person name="Satoh N."/>
            <person name="Nishiyama T."/>
            <person name="Hasebe M."/>
            <person name="Maruyama T."/>
            <person name="Minagawa J."/>
            <person name="Obokata J."/>
            <person name="Shigenobu S."/>
        </authorList>
    </citation>
    <scope>NUCLEOTIDE SEQUENCE [LARGE SCALE GENOMIC DNA]</scope>
</reference>
<evidence type="ECO:0000256" key="1">
    <source>
        <dbReference type="SAM" id="MobiDB-lite"/>
    </source>
</evidence>
<feature type="compositionally biased region" description="Low complexity" evidence="1">
    <location>
        <begin position="29"/>
        <end position="43"/>
    </location>
</feature>
<protein>
    <submittedName>
        <fullName evidence="2">Uncharacterized protein</fullName>
    </submittedName>
</protein>